<evidence type="ECO:0000313" key="1">
    <source>
        <dbReference type="EMBL" id="KHN30519.1"/>
    </source>
</evidence>
<accession>A0A0B2RDS5</accession>
<dbReference type="EMBL" id="KN651602">
    <property type="protein sequence ID" value="KHN30519.1"/>
    <property type="molecule type" value="Genomic_DNA"/>
</dbReference>
<gene>
    <name evidence="1" type="ORF">glysoja_045713</name>
</gene>
<name>A0A0B2RDS5_GLYSO</name>
<reference evidence="1" key="1">
    <citation type="submission" date="2014-07" db="EMBL/GenBank/DDBJ databases">
        <title>Identification of a novel salt tolerance gene in wild soybean by whole-genome sequencing.</title>
        <authorList>
            <person name="Lam H.-M."/>
            <person name="Qi X."/>
            <person name="Li M.-W."/>
            <person name="Liu X."/>
            <person name="Xie M."/>
            <person name="Ni M."/>
            <person name="Xu X."/>
        </authorList>
    </citation>
    <scope>NUCLEOTIDE SEQUENCE [LARGE SCALE GENOMIC DNA]</scope>
    <source>
        <tissue evidence="1">Root</tissue>
    </source>
</reference>
<proteinExistence type="predicted"/>
<feature type="non-terminal residue" evidence="1">
    <location>
        <position position="170"/>
    </location>
</feature>
<protein>
    <submittedName>
        <fullName evidence="1">Uncharacterized protein</fullName>
    </submittedName>
</protein>
<feature type="non-terminal residue" evidence="1">
    <location>
        <position position="1"/>
    </location>
</feature>
<organism evidence="1">
    <name type="scientific">Glycine soja</name>
    <name type="common">Wild soybean</name>
    <dbReference type="NCBI Taxonomy" id="3848"/>
    <lineage>
        <taxon>Eukaryota</taxon>
        <taxon>Viridiplantae</taxon>
        <taxon>Streptophyta</taxon>
        <taxon>Embryophyta</taxon>
        <taxon>Tracheophyta</taxon>
        <taxon>Spermatophyta</taxon>
        <taxon>Magnoliopsida</taxon>
        <taxon>eudicotyledons</taxon>
        <taxon>Gunneridae</taxon>
        <taxon>Pentapetalae</taxon>
        <taxon>rosids</taxon>
        <taxon>fabids</taxon>
        <taxon>Fabales</taxon>
        <taxon>Fabaceae</taxon>
        <taxon>Papilionoideae</taxon>
        <taxon>50 kb inversion clade</taxon>
        <taxon>NPAAA clade</taxon>
        <taxon>indigoferoid/millettioid clade</taxon>
        <taxon>Phaseoleae</taxon>
        <taxon>Glycine</taxon>
        <taxon>Glycine subgen. Soja</taxon>
    </lineage>
</organism>
<sequence length="170" mass="19679">KDSLEAICGVISILPAEYTKDYHNRNILSDYAREDYFDGPCLSHKVVWVMKVSCFTLHQNATIFYPPNEDIRLHMKSFHLTAMMKDQIINKIMFDRGVAFNILPRSMLRRFGRTIEDLIPHNIVVLNFCEKPSDFEGVICLDVSVGSRKRPMIFLVISSQANFNMLFGRE</sequence>
<dbReference type="Proteomes" id="UP000053555">
    <property type="component" value="Unassembled WGS sequence"/>
</dbReference>
<dbReference type="AlphaFoldDB" id="A0A0B2RDS5"/>